<feature type="compositionally biased region" description="Pro residues" evidence="1">
    <location>
        <begin position="1"/>
        <end position="20"/>
    </location>
</feature>
<feature type="region of interest" description="Disordered" evidence="1">
    <location>
        <begin position="1"/>
        <end position="72"/>
    </location>
</feature>
<reference evidence="2" key="1">
    <citation type="submission" date="2023-08" db="EMBL/GenBank/DDBJ databases">
        <title>Black Yeasts Isolated from many extreme environments.</title>
        <authorList>
            <person name="Coleine C."/>
            <person name="Stajich J.E."/>
            <person name="Selbmann L."/>
        </authorList>
    </citation>
    <scope>NUCLEOTIDE SEQUENCE</scope>
    <source>
        <strain evidence="2">CCFEE 5810</strain>
    </source>
</reference>
<protein>
    <recommendedName>
        <fullName evidence="4">BTB domain-containing protein</fullName>
    </recommendedName>
</protein>
<dbReference type="Proteomes" id="UP001310594">
    <property type="component" value="Unassembled WGS sequence"/>
</dbReference>
<evidence type="ECO:0000256" key="1">
    <source>
        <dbReference type="SAM" id="MobiDB-lite"/>
    </source>
</evidence>
<dbReference type="InterPro" id="IPR011333">
    <property type="entry name" value="SKP1/BTB/POZ_sf"/>
</dbReference>
<dbReference type="AlphaFoldDB" id="A0AAN7ZWN1"/>
<accession>A0AAN7ZWN1</accession>
<name>A0AAN7ZWN1_9PEZI</name>
<sequence>MAVPPTNPPTGPPNQPPPPSTSFSFGAPPPATAPQANHPASTSSRPNFGGPTATATATTSTTRPPAWNFFPPAPPTNIVPAANPFGGFGLFGAPPSASTNHVAVPAALPVAAAPPVAAPVANLFASMFAPPPPFEPFLITDPAVRDLLSSESFAQTITAGPPHQNDSLEELRLADYEAGRGKLFFFPSPFHVPTKGMVHLHLPNEQVQRRLQVQFLHNIATCDDLGENVVVFEVGGSTDAKPQRFMIHENVVRPVSEFVRLALDGEWKEATERKIPLPEDEPSVFRVYQSWLYTRRIMGIPCGLLLQCYILGEKFLDTSFKDAVIDCILEVIARRRVFQNNMSGLIYKNTPEASPLRRLMCELFVWCATAIWYDEFPDGEMLVDLAKMQTSFWNGQKPKTVPFLSSDVCAYHSHGKEACYREGTFPVV</sequence>
<evidence type="ECO:0008006" key="4">
    <source>
        <dbReference type="Google" id="ProtNLM"/>
    </source>
</evidence>
<organism evidence="2 3">
    <name type="scientific">Elasticomyces elasticus</name>
    <dbReference type="NCBI Taxonomy" id="574655"/>
    <lineage>
        <taxon>Eukaryota</taxon>
        <taxon>Fungi</taxon>
        <taxon>Dikarya</taxon>
        <taxon>Ascomycota</taxon>
        <taxon>Pezizomycotina</taxon>
        <taxon>Dothideomycetes</taxon>
        <taxon>Dothideomycetidae</taxon>
        <taxon>Mycosphaerellales</taxon>
        <taxon>Teratosphaeriaceae</taxon>
        <taxon>Elasticomyces</taxon>
    </lineage>
</organism>
<comment type="caution">
    <text evidence="2">The sequence shown here is derived from an EMBL/GenBank/DDBJ whole genome shotgun (WGS) entry which is preliminary data.</text>
</comment>
<evidence type="ECO:0000313" key="2">
    <source>
        <dbReference type="EMBL" id="KAK5693057.1"/>
    </source>
</evidence>
<dbReference type="EMBL" id="JAVRQU010000018">
    <property type="protein sequence ID" value="KAK5693057.1"/>
    <property type="molecule type" value="Genomic_DNA"/>
</dbReference>
<dbReference type="PANTHER" id="PTHR47843">
    <property type="entry name" value="BTB DOMAIN-CONTAINING PROTEIN-RELATED"/>
    <property type="match status" value="1"/>
</dbReference>
<gene>
    <name evidence="2" type="ORF">LTR97_010533</name>
</gene>
<feature type="compositionally biased region" description="Polar residues" evidence="1">
    <location>
        <begin position="34"/>
        <end position="46"/>
    </location>
</feature>
<dbReference type="PANTHER" id="PTHR47843:SF2">
    <property type="entry name" value="BTB DOMAIN-CONTAINING PROTEIN"/>
    <property type="match status" value="1"/>
</dbReference>
<dbReference type="Gene3D" id="1.10.10.2360">
    <property type="match status" value="1"/>
</dbReference>
<dbReference type="CDD" id="cd18186">
    <property type="entry name" value="BTB_POZ_ZBTB_KLHL-like"/>
    <property type="match status" value="1"/>
</dbReference>
<evidence type="ECO:0000313" key="3">
    <source>
        <dbReference type="Proteomes" id="UP001310594"/>
    </source>
</evidence>
<feature type="compositionally biased region" description="Low complexity" evidence="1">
    <location>
        <begin position="51"/>
        <end position="70"/>
    </location>
</feature>
<proteinExistence type="predicted"/>
<dbReference type="Gene3D" id="3.30.710.10">
    <property type="entry name" value="Potassium Channel Kv1.1, Chain A"/>
    <property type="match status" value="1"/>
</dbReference>